<sequence length="105" mass="11708">MEVEQGVHLRIDDEDDAAAPAAISAIGAAQRLEFLAMDRSAAVTARTRSGVDDDPIDKPRHRAPLHLRSVQLLRVLPLVNLRSGRTRATLRQWSNRRCSPSYVRV</sequence>
<gene>
    <name evidence="1" type="ORF">ERS007679_03236</name>
</gene>
<reference evidence="1 2" key="1">
    <citation type="submission" date="2015-03" db="EMBL/GenBank/DDBJ databases">
        <authorList>
            <consortium name="Pathogen Informatics"/>
        </authorList>
    </citation>
    <scope>NUCLEOTIDE SEQUENCE [LARGE SCALE GENOMIC DNA]</scope>
    <source>
        <strain evidence="1 2">G09801536</strain>
    </source>
</reference>
<evidence type="ECO:0000313" key="1">
    <source>
        <dbReference type="EMBL" id="COW14746.1"/>
    </source>
</evidence>
<dbReference type="EMBL" id="CSAD01000556">
    <property type="protein sequence ID" value="COW14746.1"/>
    <property type="molecule type" value="Genomic_DNA"/>
</dbReference>
<dbReference type="Proteomes" id="UP000045842">
    <property type="component" value="Unassembled WGS sequence"/>
</dbReference>
<proteinExistence type="predicted"/>
<accession>A0A655ISS9</accession>
<name>A0A655ISS9_MYCTX</name>
<evidence type="ECO:0000313" key="2">
    <source>
        <dbReference type="Proteomes" id="UP000045842"/>
    </source>
</evidence>
<organism evidence="1 2">
    <name type="scientific">Mycobacterium tuberculosis</name>
    <dbReference type="NCBI Taxonomy" id="1773"/>
    <lineage>
        <taxon>Bacteria</taxon>
        <taxon>Bacillati</taxon>
        <taxon>Actinomycetota</taxon>
        <taxon>Actinomycetes</taxon>
        <taxon>Mycobacteriales</taxon>
        <taxon>Mycobacteriaceae</taxon>
        <taxon>Mycobacterium</taxon>
        <taxon>Mycobacterium tuberculosis complex</taxon>
    </lineage>
</organism>
<dbReference type="AlphaFoldDB" id="A0A655ISS9"/>
<protein>
    <submittedName>
        <fullName evidence="1">Uncharacterized protein</fullName>
    </submittedName>
</protein>